<dbReference type="RefSeq" id="WP_083081627.1">
    <property type="nucleotide sequence ID" value="NZ_MVHU01000022.1"/>
</dbReference>
<keyword evidence="6 11" id="KW-0547">Nucleotide-binding</keyword>
<evidence type="ECO:0000256" key="11">
    <source>
        <dbReference type="HAMAP-Rule" id="MF_00127"/>
    </source>
</evidence>
<feature type="binding site" evidence="12">
    <location>
        <position position="131"/>
    </location>
    <ligand>
        <name>L-histidine</name>
        <dbReference type="ChEBI" id="CHEBI:57595"/>
    </ligand>
</feature>
<evidence type="ECO:0000256" key="9">
    <source>
        <dbReference type="ARBA" id="ARBA00023146"/>
    </source>
</evidence>
<dbReference type="InterPro" id="IPR004154">
    <property type="entry name" value="Anticodon-bd"/>
</dbReference>
<evidence type="ECO:0000256" key="4">
    <source>
        <dbReference type="ARBA" id="ARBA00022490"/>
    </source>
</evidence>
<dbReference type="GO" id="GO:0004821">
    <property type="term" value="F:histidine-tRNA ligase activity"/>
    <property type="evidence" value="ECO:0007669"/>
    <property type="project" value="UniProtKB-UniRule"/>
</dbReference>
<evidence type="ECO:0000313" key="15">
    <source>
        <dbReference type="Proteomes" id="UP000192713"/>
    </source>
</evidence>
<dbReference type="PANTHER" id="PTHR43707:SF1">
    <property type="entry name" value="HISTIDINE--TRNA LIGASE, MITOCHONDRIAL-RELATED"/>
    <property type="match status" value="1"/>
</dbReference>
<dbReference type="InterPro" id="IPR045864">
    <property type="entry name" value="aa-tRNA-synth_II/BPL/LPL"/>
</dbReference>
<dbReference type="GO" id="GO:0005524">
    <property type="term" value="F:ATP binding"/>
    <property type="evidence" value="ECO:0007669"/>
    <property type="project" value="UniProtKB-UniRule"/>
</dbReference>
<protein>
    <recommendedName>
        <fullName evidence="11">Histidine--tRNA ligase</fullName>
        <ecNumber evidence="11">6.1.1.21</ecNumber>
    </recommendedName>
    <alternativeName>
        <fullName evidence="11">Histidyl-tRNA synthetase</fullName>
        <shortName evidence="11">HisRS</shortName>
    </alternativeName>
</protein>
<name>A0A1X0E1I3_9MYCO</name>
<feature type="binding site" evidence="12">
    <location>
        <begin position="260"/>
        <end position="261"/>
    </location>
    <ligand>
        <name>L-histidine</name>
        <dbReference type="ChEBI" id="CHEBI:57595"/>
    </ligand>
</feature>
<dbReference type="Proteomes" id="UP000192713">
    <property type="component" value="Unassembled WGS sequence"/>
</dbReference>
<feature type="binding site" evidence="12">
    <location>
        <begin position="82"/>
        <end position="84"/>
    </location>
    <ligand>
        <name>L-histidine</name>
        <dbReference type="ChEBI" id="CHEBI:57595"/>
    </ligand>
</feature>
<evidence type="ECO:0000259" key="13">
    <source>
        <dbReference type="PROSITE" id="PS50862"/>
    </source>
</evidence>
<evidence type="ECO:0000256" key="8">
    <source>
        <dbReference type="ARBA" id="ARBA00022917"/>
    </source>
</evidence>
<evidence type="ECO:0000256" key="3">
    <source>
        <dbReference type="ARBA" id="ARBA00011738"/>
    </source>
</evidence>
<comment type="similarity">
    <text evidence="2 11">Belongs to the class-II aminoacyl-tRNA synthetase family.</text>
</comment>
<evidence type="ECO:0000256" key="5">
    <source>
        <dbReference type="ARBA" id="ARBA00022598"/>
    </source>
</evidence>
<comment type="subcellular location">
    <subcellularLocation>
        <location evidence="1 11">Cytoplasm</location>
    </subcellularLocation>
</comment>
<organism evidence="14 15">
    <name type="scientific">Mycolicibacter kumamotonensis</name>
    <dbReference type="NCBI Taxonomy" id="354243"/>
    <lineage>
        <taxon>Bacteria</taxon>
        <taxon>Bacillati</taxon>
        <taxon>Actinomycetota</taxon>
        <taxon>Actinomycetes</taxon>
        <taxon>Mycobacteriales</taxon>
        <taxon>Mycobacteriaceae</taxon>
        <taxon>Mycolicibacter</taxon>
    </lineage>
</organism>
<feature type="binding site" evidence="12">
    <location>
        <position position="127"/>
    </location>
    <ligand>
        <name>L-histidine</name>
        <dbReference type="ChEBI" id="CHEBI:57595"/>
    </ligand>
</feature>
<comment type="subunit">
    <text evidence="3 11">Homodimer.</text>
</comment>
<sequence length="421" mass="44918">MSTFAAPKGVPDYVPPASAGFVAVRDGLLTAARRAGYGDIELPIFEDTALFARGVGESTDVVSKEMYTFADRGDRSVTLRPEGTAGVVRAVIEHGLDRGQLPVKLCYSGPFFRYERPQAGRYRQLQQVGVEAIGVDDPALDAEVIAVADAGFRSLGLDGFRLEITSLGDDTCRPAYRELLQQFLFRLDLDEETRRRAQINPLRVLDDKRPQVREMTADAPVMLDHLSDAAKAHFDTVLAHLAALGVPYEVNPRMVRGLDYYTKTTFEFVHDGLGAQSGIGGGGRYDGLMSQLGGQDLSGIGFGLGVDRTLLALAAEGKSVGATTRCDVFGVGLSEAAKLRLAVLAGRLRAAGVRVDLAYGDRGLKGAMRAADRSGAVVALVAGDRDLAAGTVGVKNLATGEQVDVPIDDVVAQVLVRLPRD</sequence>
<feature type="domain" description="Aminoacyl-transfer RNA synthetases class-II family profile" evidence="13">
    <location>
        <begin position="32"/>
        <end position="316"/>
    </location>
</feature>
<dbReference type="GO" id="GO:0006427">
    <property type="term" value="P:histidyl-tRNA aminoacylation"/>
    <property type="evidence" value="ECO:0007669"/>
    <property type="project" value="UniProtKB-UniRule"/>
</dbReference>
<dbReference type="CDD" id="cd00773">
    <property type="entry name" value="HisRS-like_core"/>
    <property type="match status" value="1"/>
</dbReference>
<evidence type="ECO:0000256" key="12">
    <source>
        <dbReference type="PIRSR" id="PIRSR001549-1"/>
    </source>
</evidence>
<dbReference type="EMBL" id="MVHU01000022">
    <property type="protein sequence ID" value="ORA78409.1"/>
    <property type="molecule type" value="Genomic_DNA"/>
</dbReference>
<dbReference type="Pfam" id="PF03129">
    <property type="entry name" value="HGTP_anticodon"/>
    <property type="match status" value="1"/>
</dbReference>
<gene>
    <name evidence="11" type="primary">hisS</name>
    <name evidence="14" type="ORF">BST28_14735</name>
</gene>
<dbReference type="GO" id="GO:0005737">
    <property type="term" value="C:cytoplasm"/>
    <property type="evidence" value="ECO:0007669"/>
    <property type="project" value="UniProtKB-SubCell"/>
</dbReference>
<evidence type="ECO:0000256" key="6">
    <source>
        <dbReference type="ARBA" id="ARBA00022741"/>
    </source>
</evidence>
<dbReference type="PROSITE" id="PS50862">
    <property type="entry name" value="AA_TRNA_LIGASE_II"/>
    <property type="match status" value="1"/>
</dbReference>
<dbReference type="Pfam" id="PF13393">
    <property type="entry name" value="tRNA-synt_His"/>
    <property type="match status" value="1"/>
</dbReference>
<dbReference type="CDD" id="cd00859">
    <property type="entry name" value="HisRS_anticodon"/>
    <property type="match status" value="1"/>
</dbReference>
<dbReference type="InterPro" id="IPR006195">
    <property type="entry name" value="aa-tRNA-synth_II"/>
</dbReference>
<evidence type="ECO:0000256" key="2">
    <source>
        <dbReference type="ARBA" id="ARBA00008226"/>
    </source>
</evidence>
<keyword evidence="5 11" id="KW-0436">Ligase</keyword>
<dbReference type="FunFam" id="3.30.930.10:FF:000005">
    <property type="entry name" value="Histidine--tRNA ligase"/>
    <property type="match status" value="1"/>
</dbReference>
<dbReference type="SUPFAM" id="SSF52954">
    <property type="entry name" value="Class II aaRS ABD-related"/>
    <property type="match status" value="1"/>
</dbReference>
<comment type="caution">
    <text evidence="14">The sequence shown here is derived from an EMBL/GenBank/DDBJ whole genome shotgun (WGS) entry which is preliminary data.</text>
</comment>
<dbReference type="InterPro" id="IPR015807">
    <property type="entry name" value="His-tRNA-ligase"/>
</dbReference>
<dbReference type="HAMAP" id="MF_00127">
    <property type="entry name" value="His_tRNA_synth"/>
    <property type="match status" value="1"/>
</dbReference>
<keyword evidence="9 11" id="KW-0030">Aminoacyl-tRNA synthetase</keyword>
<evidence type="ECO:0000256" key="7">
    <source>
        <dbReference type="ARBA" id="ARBA00022840"/>
    </source>
</evidence>
<accession>A0A1X0E1I3</accession>
<feature type="binding site" evidence="12">
    <location>
        <position position="113"/>
    </location>
    <ligand>
        <name>L-histidine</name>
        <dbReference type="ChEBI" id="CHEBI:57595"/>
    </ligand>
</feature>
<dbReference type="PANTHER" id="PTHR43707">
    <property type="entry name" value="HISTIDYL-TRNA SYNTHETASE"/>
    <property type="match status" value="1"/>
</dbReference>
<dbReference type="InterPro" id="IPR036621">
    <property type="entry name" value="Anticodon-bd_dom_sf"/>
</dbReference>
<evidence type="ECO:0000256" key="10">
    <source>
        <dbReference type="ARBA" id="ARBA00047639"/>
    </source>
</evidence>
<dbReference type="NCBIfam" id="TIGR00442">
    <property type="entry name" value="hisS"/>
    <property type="match status" value="1"/>
</dbReference>
<proteinExistence type="inferred from homology"/>
<dbReference type="Gene3D" id="3.30.930.10">
    <property type="entry name" value="Bira Bifunctional Protein, Domain 2"/>
    <property type="match status" value="1"/>
</dbReference>
<dbReference type="InterPro" id="IPR041715">
    <property type="entry name" value="HisRS-like_core"/>
</dbReference>
<keyword evidence="8 11" id="KW-0648">Protein biosynthesis</keyword>
<reference evidence="14 15" key="1">
    <citation type="submission" date="2017-02" db="EMBL/GenBank/DDBJ databases">
        <title>The new phylogeny of genus Mycobacterium.</title>
        <authorList>
            <person name="Tortoli E."/>
            <person name="Trovato A."/>
            <person name="Cirillo D.M."/>
        </authorList>
    </citation>
    <scope>NUCLEOTIDE SEQUENCE [LARGE SCALE GENOMIC DNA]</scope>
    <source>
        <strain evidence="14 15">DSM 45093</strain>
    </source>
</reference>
<dbReference type="AlphaFoldDB" id="A0A1X0E1I3"/>
<evidence type="ECO:0000256" key="1">
    <source>
        <dbReference type="ARBA" id="ARBA00004496"/>
    </source>
</evidence>
<keyword evidence="7 11" id="KW-0067">ATP-binding</keyword>
<evidence type="ECO:0000313" key="14">
    <source>
        <dbReference type="EMBL" id="ORA78409.1"/>
    </source>
</evidence>
<feature type="binding site" evidence="12">
    <location>
        <position position="256"/>
    </location>
    <ligand>
        <name>L-histidine</name>
        <dbReference type="ChEBI" id="CHEBI:57595"/>
    </ligand>
</feature>
<dbReference type="InterPro" id="IPR033656">
    <property type="entry name" value="HisRS_anticodon"/>
</dbReference>
<keyword evidence="4 11" id="KW-0963">Cytoplasm</keyword>
<comment type="catalytic activity">
    <reaction evidence="10 11">
        <text>tRNA(His) + L-histidine + ATP = L-histidyl-tRNA(His) + AMP + diphosphate + H(+)</text>
        <dbReference type="Rhea" id="RHEA:17313"/>
        <dbReference type="Rhea" id="RHEA-COMP:9665"/>
        <dbReference type="Rhea" id="RHEA-COMP:9689"/>
        <dbReference type="ChEBI" id="CHEBI:15378"/>
        <dbReference type="ChEBI" id="CHEBI:30616"/>
        <dbReference type="ChEBI" id="CHEBI:33019"/>
        <dbReference type="ChEBI" id="CHEBI:57595"/>
        <dbReference type="ChEBI" id="CHEBI:78442"/>
        <dbReference type="ChEBI" id="CHEBI:78527"/>
        <dbReference type="ChEBI" id="CHEBI:456215"/>
        <dbReference type="EC" id="6.1.1.21"/>
    </reaction>
</comment>
<dbReference type="SUPFAM" id="SSF55681">
    <property type="entry name" value="Class II aaRS and biotin synthetases"/>
    <property type="match status" value="1"/>
</dbReference>
<dbReference type="Gene3D" id="3.40.50.800">
    <property type="entry name" value="Anticodon-binding domain"/>
    <property type="match status" value="1"/>
</dbReference>
<dbReference type="InterPro" id="IPR004516">
    <property type="entry name" value="HisRS/HisZ"/>
</dbReference>
<dbReference type="EC" id="6.1.1.21" evidence="11"/>
<dbReference type="PIRSF" id="PIRSF001549">
    <property type="entry name" value="His-tRNA_synth"/>
    <property type="match status" value="1"/>
</dbReference>